<dbReference type="GO" id="GO:0008483">
    <property type="term" value="F:transaminase activity"/>
    <property type="evidence" value="ECO:0007669"/>
    <property type="project" value="TreeGrafter"/>
</dbReference>
<comment type="similarity">
    <text evidence="1">Belongs to the class-I pyridoxal-phosphate-dependent aminotransferase family.</text>
</comment>
<dbReference type="Gene3D" id="3.90.1150.10">
    <property type="entry name" value="Aspartate Aminotransferase, domain 1"/>
    <property type="match status" value="1"/>
</dbReference>
<organism evidence="4 5">
    <name type="scientific">Aspergillus sydowii CBS 593.65</name>
    <dbReference type="NCBI Taxonomy" id="1036612"/>
    <lineage>
        <taxon>Eukaryota</taxon>
        <taxon>Fungi</taxon>
        <taxon>Dikarya</taxon>
        <taxon>Ascomycota</taxon>
        <taxon>Pezizomycotina</taxon>
        <taxon>Eurotiomycetes</taxon>
        <taxon>Eurotiomycetidae</taxon>
        <taxon>Eurotiales</taxon>
        <taxon>Aspergillaceae</taxon>
        <taxon>Aspergillus</taxon>
        <taxon>Aspergillus subgen. Nidulantes</taxon>
    </lineage>
</organism>
<protein>
    <recommendedName>
        <fullName evidence="3">Aminotransferase class I/classII large domain-containing protein</fullName>
    </recommendedName>
</protein>
<dbReference type="VEuPathDB" id="FungiDB:ASPSYDRAFT_53554"/>
<dbReference type="Proteomes" id="UP000184356">
    <property type="component" value="Unassembled WGS sequence"/>
</dbReference>
<dbReference type="InterPro" id="IPR015422">
    <property type="entry name" value="PyrdxlP-dep_Trfase_small"/>
</dbReference>
<dbReference type="Pfam" id="PF00155">
    <property type="entry name" value="Aminotran_1_2"/>
    <property type="match status" value="1"/>
</dbReference>
<dbReference type="GO" id="GO:0030170">
    <property type="term" value="F:pyridoxal phosphate binding"/>
    <property type="evidence" value="ECO:0007669"/>
    <property type="project" value="InterPro"/>
</dbReference>
<dbReference type="SUPFAM" id="SSF53383">
    <property type="entry name" value="PLP-dependent transferases"/>
    <property type="match status" value="1"/>
</dbReference>
<name>A0A1L9TX27_9EURO</name>
<sequence length="451" mass="50867">MGSIATPSRSTKTFSKRGQNAIDLGSKRITWDVISDMWHPQTNPSGILSVGMAENTLLHDKLLEYIHANIHLSPAHLTYNNGSMGSNALRRAVSHFLNRHFNPFRPVEPSHILMTNGCSSAIEHLSWSFLNPGEAILLSRPYYSTFIADITLRPEAVVIPVDMGRTIDDPLSPGAVEQYRKAADEYESRTGKRVRAVMLCNPHNPLGRCYPRKTVDRLMQFCQERQMHLISDEIYALSVWENRDDTDTDNTGVSLFAPFESLLSRDTSGLIDPDLVHVLWGMSKDFGANGLRVGAVISQSNAEFHTSQKCLSLYSFVSGVSDQITAAILGDDVFTDGYIATNRELLSVSHEFLVKILRENRIEYSRGCNAGFFVWVDLGKKYLELHPEEDRQRELGLEFTDMLFQKLLENKVYVAHGTAYGSESPGWFRLVFSHPLPWLEEAMVRILRALE</sequence>
<dbReference type="PROSITE" id="PS00105">
    <property type="entry name" value="AA_TRANSFER_CLASS_1"/>
    <property type="match status" value="1"/>
</dbReference>
<dbReference type="CDD" id="cd00609">
    <property type="entry name" value="AAT_like"/>
    <property type="match status" value="1"/>
</dbReference>
<evidence type="ECO:0000256" key="1">
    <source>
        <dbReference type="ARBA" id="ARBA00007441"/>
    </source>
</evidence>
<evidence type="ECO:0000313" key="5">
    <source>
        <dbReference type="Proteomes" id="UP000184356"/>
    </source>
</evidence>
<dbReference type="STRING" id="1036612.A0A1L9TX27"/>
<dbReference type="PRINTS" id="PR00753">
    <property type="entry name" value="ACCSYNTHASE"/>
</dbReference>
<dbReference type="InterPro" id="IPR015424">
    <property type="entry name" value="PyrdxlP-dep_Trfase"/>
</dbReference>
<dbReference type="PANTHER" id="PTHR43795">
    <property type="entry name" value="BIFUNCTIONAL ASPARTATE AMINOTRANSFERASE AND GLUTAMATE/ASPARTATE-PREPHENATE AMINOTRANSFERASE-RELATED"/>
    <property type="match status" value="1"/>
</dbReference>
<dbReference type="InterPro" id="IPR004839">
    <property type="entry name" value="Aminotransferase_I/II_large"/>
</dbReference>
<keyword evidence="2" id="KW-0663">Pyridoxal phosphate</keyword>
<dbReference type="RefSeq" id="XP_040707748.1">
    <property type="nucleotide sequence ID" value="XM_040848708.1"/>
</dbReference>
<dbReference type="OrthoDB" id="7042322at2759"/>
<dbReference type="InterPro" id="IPR015421">
    <property type="entry name" value="PyrdxlP-dep_Trfase_major"/>
</dbReference>
<dbReference type="GO" id="GO:0006520">
    <property type="term" value="P:amino acid metabolic process"/>
    <property type="evidence" value="ECO:0007669"/>
    <property type="project" value="TreeGrafter"/>
</dbReference>
<dbReference type="AlphaFoldDB" id="A0A1L9TX27"/>
<proteinExistence type="inferred from homology"/>
<accession>A0A1L9TX27</accession>
<dbReference type="InterPro" id="IPR004838">
    <property type="entry name" value="NHTrfase_class1_PyrdxlP-BS"/>
</dbReference>
<dbReference type="EMBL" id="KV878582">
    <property type="protein sequence ID" value="OJJ63942.1"/>
    <property type="molecule type" value="Genomic_DNA"/>
</dbReference>
<keyword evidence="5" id="KW-1185">Reference proteome</keyword>
<dbReference type="GeneID" id="63764781"/>
<gene>
    <name evidence="4" type="ORF">ASPSYDRAFT_53554</name>
</gene>
<dbReference type="InterPro" id="IPR050478">
    <property type="entry name" value="Ethylene_sulfur-biosynth"/>
</dbReference>
<evidence type="ECO:0000259" key="3">
    <source>
        <dbReference type="Pfam" id="PF00155"/>
    </source>
</evidence>
<dbReference type="Gene3D" id="3.40.640.10">
    <property type="entry name" value="Type I PLP-dependent aspartate aminotransferase-like (Major domain)"/>
    <property type="match status" value="1"/>
</dbReference>
<evidence type="ECO:0000256" key="2">
    <source>
        <dbReference type="ARBA" id="ARBA00022898"/>
    </source>
</evidence>
<dbReference type="PANTHER" id="PTHR43795:SF63">
    <property type="entry name" value="PUTATIVE (AFU_ORTHOLOGUE AFUA_4G00630)-RELATED"/>
    <property type="match status" value="1"/>
</dbReference>
<feature type="domain" description="Aminotransferase class I/classII large" evidence="3">
    <location>
        <begin position="50"/>
        <end position="446"/>
    </location>
</feature>
<evidence type="ECO:0000313" key="4">
    <source>
        <dbReference type="EMBL" id="OJJ63942.1"/>
    </source>
</evidence>
<reference evidence="5" key="1">
    <citation type="journal article" date="2017" name="Genome Biol.">
        <title>Comparative genomics reveals high biological diversity and specific adaptations in the industrially and medically important fungal genus Aspergillus.</title>
        <authorList>
            <person name="de Vries R.P."/>
            <person name="Riley R."/>
            <person name="Wiebenga A."/>
            <person name="Aguilar-Osorio G."/>
            <person name="Amillis S."/>
            <person name="Uchima C.A."/>
            <person name="Anderluh G."/>
            <person name="Asadollahi M."/>
            <person name="Askin M."/>
            <person name="Barry K."/>
            <person name="Battaglia E."/>
            <person name="Bayram O."/>
            <person name="Benocci T."/>
            <person name="Braus-Stromeyer S.A."/>
            <person name="Caldana C."/>
            <person name="Canovas D."/>
            <person name="Cerqueira G.C."/>
            <person name="Chen F."/>
            <person name="Chen W."/>
            <person name="Choi C."/>
            <person name="Clum A."/>
            <person name="Dos Santos R.A."/>
            <person name="Damasio A.R."/>
            <person name="Diallinas G."/>
            <person name="Emri T."/>
            <person name="Fekete E."/>
            <person name="Flipphi M."/>
            <person name="Freyberg S."/>
            <person name="Gallo A."/>
            <person name="Gournas C."/>
            <person name="Habgood R."/>
            <person name="Hainaut M."/>
            <person name="Harispe M.L."/>
            <person name="Henrissat B."/>
            <person name="Hilden K.S."/>
            <person name="Hope R."/>
            <person name="Hossain A."/>
            <person name="Karabika E."/>
            <person name="Karaffa L."/>
            <person name="Karanyi Z."/>
            <person name="Krasevec N."/>
            <person name="Kuo A."/>
            <person name="Kusch H."/>
            <person name="LaButti K."/>
            <person name="Lagendijk E.L."/>
            <person name="Lapidus A."/>
            <person name="Levasseur A."/>
            <person name="Lindquist E."/>
            <person name="Lipzen A."/>
            <person name="Logrieco A.F."/>
            <person name="MacCabe A."/>
            <person name="Maekelae M.R."/>
            <person name="Malavazi I."/>
            <person name="Melin P."/>
            <person name="Meyer V."/>
            <person name="Mielnichuk N."/>
            <person name="Miskei M."/>
            <person name="Molnar A.P."/>
            <person name="Mule G."/>
            <person name="Ngan C.Y."/>
            <person name="Orejas M."/>
            <person name="Orosz E."/>
            <person name="Ouedraogo J.P."/>
            <person name="Overkamp K.M."/>
            <person name="Park H.-S."/>
            <person name="Perrone G."/>
            <person name="Piumi F."/>
            <person name="Punt P.J."/>
            <person name="Ram A.F."/>
            <person name="Ramon A."/>
            <person name="Rauscher S."/>
            <person name="Record E."/>
            <person name="Riano-Pachon D.M."/>
            <person name="Robert V."/>
            <person name="Roehrig J."/>
            <person name="Ruller R."/>
            <person name="Salamov A."/>
            <person name="Salih N.S."/>
            <person name="Samson R.A."/>
            <person name="Sandor E."/>
            <person name="Sanguinetti M."/>
            <person name="Schuetze T."/>
            <person name="Sepcic K."/>
            <person name="Shelest E."/>
            <person name="Sherlock G."/>
            <person name="Sophianopoulou V."/>
            <person name="Squina F.M."/>
            <person name="Sun H."/>
            <person name="Susca A."/>
            <person name="Todd R.B."/>
            <person name="Tsang A."/>
            <person name="Unkles S.E."/>
            <person name="van de Wiele N."/>
            <person name="van Rossen-Uffink D."/>
            <person name="Oliveira J.V."/>
            <person name="Vesth T.C."/>
            <person name="Visser J."/>
            <person name="Yu J.-H."/>
            <person name="Zhou M."/>
            <person name="Andersen M.R."/>
            <person name="Archer D.B."/>
            <person name="Baker S.E."/>
            <person name="Benoit I."/>
            <person name="Brakhage A.A."/>
            <person name="Braus G.H."/>
            <person name="Fischer R."/>
            <person name="Frisvad J.C."/>
            <person name="Goldman G.H."/>
            <person name="Houbraken J."/>
            <person name="Oakley B."/>
            <person name="Pocsi I."/>
            <person name="Scazzocchio C."/>
            <person name="Seiboth B."/>
            <person name="vanKuyk P.A."/>
            <person name="Wortman J."/>
            <person name="Dyer P.S."/>
            <person name="Grigoriev I.V."/>
        </authorList>
    </citation>
    <scope>NUCLEOTIDE SEQUENCE [LARGE SCALE GENOMIC DNA]</scope>
    <source>
        <strain evidence="5">CBS 593.65</strain>
    </source>
</reference>